<dbReference type="Pfam" id="PF00806">
    <property type="entry name" value="PUF"/>
    <property type="match status" value="6"/>
</dbReference>
<gene>
    <name evidence="5" type="primary">APUM5</name>
    <name evidence="5" type="ORF">SPIL2461_LOCUS5121</name>
</gene>
<dbReference type="EMBL" id="CAJNIZ010007113">
    <property type="protein sequence ID" value="CAE7255286.1"/>
    <property type="molecule type" value="Genomic_DNA"/>
</dbReference>
<dbReference type="AlphaFoldDB" id="A0A812M212"/>
<dbReference type="Gene3D" id="1.25.10.10">
    <property type="entry name" value="Leucine-rich Repeat Variant"/>
    <property type="match status" value="1"/>
</dbReference>
<dbReference type="PROSITE" id="PS50303">
    <property type="entry name" value="PUM_HD"/>
    <property type="match status" value="1"/>
</dbReference>
<evidence type="ECO:0000256" key="3">
    <source>
        <dbReference type="SAM" id="MobiDB-lite"/>
    </source>
</evidence>
<keyword evidence="1" id="KW-0677">Repeat</keyword>
<evidence type="ECO:0000313" key="6">
    <source>
        <dbReference type="Proteomes" id="UP000649617"/>
    </source>
</evidence>
<feature type="repeat" description="Pumilio" evidence="2">
    <location>
        <begin position="356"/>
        <end position="391"/>
    </location>
</feature>
<organism evidence="5 6">
    <name type="scientific">Symbiodinium pilosum</name>
    <name type="common">Dinoflagellate</name>
    <dbReference type="NCBI Taxonomy" id="2952"/>
    <lineage>
        <taxon>Eukaryota</taxon>
        <taxon>Sar</taxon>
        <taxon>Alveolata</taxon>
        <taxon>Dinophyceae</taxon>
        <taxon>Suessiales</taxon>
        <taxon>Symbiodiniaceae</taxon>
        <taxon>Symbiodinium</taxon>
    </lineage>
</organism>
<dbReference type="InterPro" id="IPR001313">
    <property type="entry name" value="Pumilio_RNA-bd_rpt"/>
</dbReference>
<sequence>MTEALAEAMRQQTMQLPIDSGISSGSSTRTLKLSDHLSVLVKPPPGLEEASQIPPASLPMLPTLLPGKASKKTRDRHGKAEGTNVPNVTALLRSKEGASMLSCQLANLSGIHLQNLCTELVTSLLPDLKALACDPNAMPVISQLLALPGIDDLRLKITRRLRGSLLRLTKDKHGCWIVQEALQAAPSELCVSLAQELRGNVLACCRHRHGNFVLQRCVEVLSHDAVGFIVAELQDHAVDAALHIYSCRVLQRLIEHCPHTGSMLVLLDALLDQETLHQLILDPYGNNVLRAVLGSGSPRHITLIGRTLAANVLAYAQNRHASLVIEGFLDALKSKYQTELLQERNALMSAILSGDAATSPFAQMALDRFGNYIAQRIMEDCQGTEQQRILDLLTALRPKLRHAVNGQHILQAAQRKFGPRLSAVSEPALFPGEVNNDPSEIQLHGCTVTSVIAL</sequence>
<dbReference type="InterPro" id="IPR016024">
    <property type="entry name" value="ARM-type_fold"/>
</dbReference>
<dbReference type="PANTHER" id="PTHR12537:SF12">
    <property type="entry name" value="MATERNAL PROTEIN PUMILIO"/>
    <property type="match status" value="1"/>
</dbReference>
<feature type="repeat" description="Pumilio" evidence="2">
    <location>
        <begin position="232"/>
        <end position="268"/>
    </location>
</feature>
<feature type="domain" description="PUM-HD" evidence="4">
    <location>
        <begin position="60"/>
        <end position="417"/>
    </location>
</feature>
<feature type="repeat" description="Pumilio" evidence="2">
    <location>
        <begin position="160"/>
        <end position="195"/>
    </location>
</feature>
<protein>
    <submittedName>
        <fullName evidence="5">APUM5 protein</fullName>
    </submittedName>
</protein>
<keyword evidence="6" id="KW-1185">Reference proteome</keyword>
<dbReference type="GO" id="GO:0003729">
    <property type="term" value="F:mRNA binding"/>
    <property type="evidence" value="ECO:0007669"/>
    <property type="project" value="TreeGrafter"/>
</dbReference>
<dbReference type="GO" id="GO:0005737">
    <property type="term" value="C:cytoplasm"/>
    <property type="evidence" value="ECO:0007669"/>
    <property type="project" value="TreeGrafter"/>
</dbReference>
<proteinExistence type="predicted"/>
<dbReference type="Proteomes" id="UP000649617">
    <property type="component" value="Unassembled WGS sequence"/>
</dbReference>
<comment type="caution">
    <text evidence="5">The sequence shown here is derived from an EMBL/GenBank/DDBJ whole genome shotgun (WGS) entry which is preliminary data.</text>
</comment>
<feature type="region of interest" description="Disordered" evidence="3">
    <location>
        <begin position="45"/>
        <end position="82"/>
    </location>
</feature>
<name>A0A812M212_SYMPI</name>
<dbReference type="SUPFAM" id="SSF48371">
    <property type="entry name" value="ARM repeat"/>
    <property type="match status" value="1"/>
</dbReference>
<dbReference type="SMART" id="SM00025">
    <property type="entry name" value="Pumilio"/>
    <property type="match status" value="7"/>
</dbReference>
<dbReference type="PANTHER" id="PTHR12537">
    <property type="entry name" value="RNA BINDING PROTEIN PUMILIO-RELATED"/>
    <property type="match status" value="1"/>
</dbReference>
<dbReference type="InterPro" id="IPR011989">
    <property type="entry name" value="ARM-like"/>
</dbReference>
<dbReference type="InterPro" id="IPR033133">
    <property type="entry name" value="PUM-HD"/>
</dbReference>
<reference evidence="5" key="1">
    <citation type="submission" date="2021-02" db="EMBL/GenBank/DDBJ databases">
        <authorList>
            <person name="Dougan E. K."/>
            <person name="Rhodes N."/>
            <person name="Thang M."/>
            <person name="Chan C."/>
        </authorList>
    </citation>
    <scope>NUCLEOTIDE SEQUENCE</scope>
</reference>
<dbReference type="OrthoDB" id="434037at2759"/>
<dbReference type="PROSITE" id="PS50302">
    <property type="entry name" value="PUM"/>
    <property type="match status" value="4"/>
</dbReference>
<dbReference type="GO" id="GO:0010608">
    <property type="term" value="P:post-transcriptional regulation of gene expression"/>
    <property type="evidence" value="ECO:0007669"/>
    <property type="project" value="TreeGrafter"/>
</dbReference>
<accession>A0A812M212</accession>
<evidence type="ECO:0000256" key="2">
    <source>
        <dbReference type="PROSITE-ProRule" id="PRU00317"/>
    </source>
</evidence>
<evidence type="ECO:0000313" key="5">
    <source>
        <dbReference type="EMBL" id="CAE7255286.1"/>
    </source>
</evidence>
<feature type="repeat" description="Pumilio" evidence="2">
    <location>
        <begin position="196"/>
        <end position="231"/>
    </location>
</feature>
<evidence type="ECO:0000256" key="1">
    <source>
        <dbReference type="ARBA" id="ARBA00022737"/>
    </source>
</evidence>
<evidence type="ECO:0000259" key="4">
    <source>
        <dbReference type="PROSITE" id="PS50303"/>
    </source>
</evidence>